<dbReference type="RefSeq" id="XP_040747509.1">
    <property type="nucleotide sequence ID" value="XM_040890015.1"/>
</dbReference>
<dbReference type="GeneID" id="63806663"/>
<organism evidence="4 5">
    <name type="scientific">Linderina pennispora</name>
    <dbReference type="NCBI Taxonomy" id="61395"/>
    <lineage>
        <taxon>Eukaryota</taxon>
        <taxon>Fungi</taxon>
        <taxon>Fungi incertae sedis</taxon>
        <taxon>Zoopagomycota</taxon>
        <taxon>Kickxellomycotina</taxon>
        <taxon>Kickxellomycetes</taxon>
        <taxon>Kickxellales</taxon>
        <taxon>Kickxellaceae</taxon>
        <taxon>Linderina</taxon>
    </lineage>
</organism>
<keyword evidence="5" id="KW-1185">Reference proteome</keyword>
<evidence type="ECO:0000259" key="3">
    <source>
        <dbReference type="Pfam" id="PF05004"/>
    </source>
</evidence>
<dbReference type="OrthoDB" id="18978at2759"/>
<dbReference type="SUPFAM" id="SSF48371">
    <property type="entry name" value="ARM repeat"/>
    <property type="match status" value="1"/>
</dbReference>
<feature type="domain" description="Interferon-related developmental regulator N-terminal" evidence="3">
    <location>
        <begin position="277"/>
        <end position="551"/>
    </location>
</feature>
<comment type="caution">
    <text evidence="4">The sequence shown here is derived from an EMBL/GenBank/DDBJ whole genome shotgun (WGS) entry which is preliminary data.</text>
</comment>
<reference evidence="4 5" key="1">
    <citation type="submission" date="2016-07" db="EMBL/GenBank/DDBJ databases">
        <title>Pervasive Adenine N6-methylation of Active Genes in Fungi.</title>
        <authorList>
            <consortium name="DOE Joint Genome Institute"/>
            <person name="Mondo S.J."/>
            <person name="Dannebaum R.O."/>
            <person name="Kuo R.C."/>
            <person name="Labutti K."/>
            <person name="Haridas S."/>
            <person name="Kuo A."/>
            <person name="Salamov A."/>
            <person name="Ahrendt S.R."/>
            <person name="Lipzen A."/>
            <person name="Sullivan W."/>
            <person name="Andreopoulos W.B."/>
            <person name="Clum A."/>
            <person name="Lindquist E."/>
            <person name="Daum C."/>
            <person name="Ramamoorthy G.K."/>
            <person name="Gryganskyi A."/>
            <person name="Culley D."/>
            <person name="Magnuson J.K."/>
            <person name="James T.Y."/>
            <person name="O'Malley M.A."/>
            <person name="Stajich J.E."/>
            <person name="Spatafora J.W."/>
            <person name="Visel A."/>
            <person name="Grigoriev I.V."/>
        </authorList>
    </citation>
    <scope>NUCLEOTIDE SEQUENCE [LARGE SCALE GENOMIC DNA]</scope>
    <source>
        <strain evidence="4 5">ATCC 12442</strain>
    </source>
</reference>
<dbReference type="Proteomes" id="UP000193922">
    <property type="component" value="Unassembled WGS sequence"/>
</dbReference>
<feature type="region of interest" description="Disordered" evidence="2">
    <location>
        <begin position="621"/>
        <end position="646"/>
    </location>
</feature>
<dbReference type="AlphaFoldDB" id="A0A1Y1WLW7"/>
<proteinExistence type="inferred from homology"/>
<dbReference type="InterPro" id="IPR016024">
    <property type="entry name" value="ARM-type_fold"/>
</dbReference>
<dbReference type="PANTHER" id="PTHR12354">
    <property type="entry name" value="INTERFERON-RELATED DEVELOPMENTAL REGULATOR"/>
    <property type="match status" value="1"/>
</dbReference>
<dbReference type="EMBL" id="MCFD01000001">
    <property type="protein sequence ID" value="ORX74298.1"/>
    <property type="molecule type" value="Genomic_DNA"/>
</dbReference>
<dbReference type="Pfam" id="PF05004">
    <property type="entry name" value="IFRD"/>
    <property type="match status" value="1"/>
</dbReference>
<comment type="similarity">
    <text evidence="1">Belongs to the IFRD family.</text>
</comment>
<dbReference type="InterPro" id="IPR011989">
    <property type="entry name" value="ARM-like"/>
</dbReference>
<evidence type="ECO:0000256" key="2">
    <source>
        <dbReference type="SAM" id="MobiDB-lite"/>
    </source>
</evidence>
<sequence length="646" mass="72209">MSPVHWETQGIFGPLAVVYNSFSTKPVAEQASRRAIDTPLAKRCRNVPDLVDCGVIIPDFMGYTQRHAVFRRGFEPVDEVVEKLRKAAAEMAAAAKSEPAAHQQTSGMKTRQEMLNEDAEVDSGENAKVAENLKYFLNPKELLTPITPRDPSENINVQALRSRRIDDDFEVVERVRADEVANMLRGKSSKEAAKKLDEQDGCRLLRAALNSGRTPSAQGRSSSRRSSARQTPRGSGSASRVLSRDVSDDEFDDTASFMSDETWVIVQEEEEGMGVKEEDITQEQQVEQVDNWEDIITAALDAMSEKRVSTREKALATIVRLFSHKYVGEELDNSRMSYLDSFKRSVKSTKSERESTLAARAIALWFINFGADAPEEYAEASELLKSIALTHKSANVRVLALSSLGVANFVAGVDYRDAAQLMQFVETNFLDVQTKAQPVAVIRQALETYGFLMTVAAGGDARLAEQLFESAFSAHIKALMAESVEVRVTAAQNFALVHEELSEENERFEFMRQEELLATLEMMKRESSKRHGKKGKSMQKSVIRDVLRTIEEGESPDLKLLFRGRAVHFDDWSRILRLHAFRASLGGGLPVQFVEFDLSASDFYKADGRVVVDSNSELAKSRAVNRRKQRDRRGHMLRGSGDDDGY</sequence>
<evidence type="ECO:0000256" key="1">
    <source>
        <dbReference type="ARBA" id="ARBA00008828"/>
    </source>
</evidence>
<dbReference type="InterPro" id="IPR039777">
    <property type="entry name" value="IFRD"/>
</dbReference>
<gene>
    <name evidence="4" type="ORF">DL89DRAFT_289892</name>
</gene>
<feature type="compositionally biased region" description="Basic residues" evidence="2">
    <location>
        <begin position="623"/>
        <end position="636"/>
    </location>
</feature>
<name>A0A1Y1WLW7_9FUNG</name>
<dbReference type="Gene3D" id="1.25.10.10">
    <property type="entry name" value="Leucine-rich Repeat Variant"/>
    <property type="match status" value="1"/>
</dbReference>
<protein>
    <recommendedName>
        <fullName evidence="3">Interferon-related developmental regulator N-terminal domain-containing protein</fullName>
    </recommendedName>
</protein>
<feature type="region of interest" description="Disordered" evidence="2">
    <location>
        <begin position="208"/>
        <end position="247"/>
    </location>
</feature>
<dbReference type="PANTHER" id="PTHR12354:SF1">
    <property type="entry name" value="INTERFERON-RELATED DEVELOPMENTAL REGULATOR 1"/>
    <property type="match status" value="1"/>
</dbReference>
<evidence type="ECO:0000313" key="5">
    <source>
        <dbReference type="Proteomes" id="UP000193922"/>
    </source>
</evidence>
<dbReference type="InterPro" id="IPR007701">
    <property type="entry name" value="Interferon-rel_develop_reg_N"/>
</dbReference>
<evidence type="ECO:0000313" key="4">
    <source>
        <dbReference type="EMBL" id="ORX74298.1"/>
    </source>
</evidence>
<dbReference type="STRING" id="61395.A0A1Y1WLW7"/>
<accession>A0A1Y1WLW7</accession>